<comment type="caution">
    <text evidence="1">The sequence shown here is derived from an EMBL/GenBank/DDBJ whole genome shotgun (WGS) entry which is preliminary data.</text>
</comment>
<sequence>MHRALWISEVIGEICNHLDEDSLTKLARTCRTIYPAALDSLWEELDDFRPVVCCLPDDFWVENDEGIFINRNGLTNEDWEIAAKYTTRVRTLSCYLDSTVNEAELIAFAKMAIYSHENHGTPLFPSLKTLHWCDDHPEYFPLFSIAGASLVDLKIAFTPRSCLDTALFLGGLGSMFPHLKNLQINGLEWKPNSCVALSQGLRHLRWLEVFRCSTLDESAWLNLGQLPNLAEIDVYLSDYALQQLKSLTNTHHPRLFTNLRYIRLDVNDLKLVTEFLELLQVSPVSLDIRLHQHTTMETIVCFMLSLSRCCKHNILQALSIRACPFKNGADDATLEFIHPLFCFRNLRKLELHFPYELSASDVLIQKMTNAWPELQHLELPKACRY</sequence>
<protein>
    <submittedName>
        <fullName evidence="1">Uncharacterized protein</fullName>
    </submittedName>
</protein>
<dbReference type="EMBL" id="MU267607">
    <property type="protein sequence ID" value="KAH7914899.1"/>
    <property type="molecule type" value="Genomic_DNA"/>
</dbReference>
<evidence type="ECO:0000313" key="2">
    <source>
        <dbReference type="Proteomes" id="UP000790377"/>
    </source>
</evidence>
<name>A0ACB8APP3_9AGAM</name>
<gene>
    <name evidence="1" type="ORF">BJ138DRAFT_267475</name>
</gene>
<dbReference type="Proteomes" id="UP000790377">
    <property type="component" value="Unassembled WGS sequence"/>
</dbReference>
<proteinExistence type="predicted"/>
<evidence type="ECO:0000313" key="1">
    <source>
        <dbReference type="EMBL" id="KAH7914899.1"/>
    </source>
</evidence>
<keyword evidence="2" id="KW-1185">Reference proteome</keyword>
<accession>A0ACB8APP3</accession>
<organism evidence="1 2">
    <name type="scientific">Hygrophoropsis aurantiaca</name>
    <dbReference type="NCBI Taxonomy" id="72124"/>
    <lineage>
        <taxon>Eukaryota</taxon>
        <taxon>Fungi</taxon>
        <taxon>Dikarya</taxon>
        <taxon>Basidiomycota</taxon>
        <taxon>Agaricomycotina</taxon>
        <taxon>Agaricomycetes</taxon>
        <taxon>Agaricomycetidae</taxon>
        <taxon>Boletales</taxon>
        <taxon>Coniophorineae</taxon>
        <taxon>Hygrophoropsidaceae</taxon>
        <taxon>Hygrophoropsis</taxon>
    </lineage>
</organism>
<reference evidence="1" key="1">
    <citation type="journal article" date="2021" name="New Phytol.">
        <title>Evolutionary innovations through gain and loss of genes in the ectomycorrhizal Boletales.</title>
        <authorList>
            <person name="Wu G."/>
            <person name="Miyauchi S."/>
            <person name="Morin E."/>
            <person name="Kuo A."/>
            <person name="Drula E."/>
            <person name="Varga T."/>
            <person name="Kohler A."/>
            <person name="Feng B."/>
            <person name="Cao Y."/>
            <person name="Lipzen A."/>
            <person name="Daum C."/>
            <person name="Hundley H."/>
            <person name="Pangilinan J."/>
            <person name="Johnson J."/>
            <person name="Barry K."/>
            <person name="LaButti K."/>
            <person name="Ng V."/>
            <person name="Ahrendt S."/>
            <person name="Min B."/>
            <person name="Choi I.G."/>
            <person name="Park H."/>
            <person name="Plett J.M."/>
            <person name="Magnuson J."/>
            <person name="Spatafora J.W."/>
            <person name="Nagy L.G."/>
            <person name="Henrissat B."/>
            <person name="Grigoriev I.V."/>
            <person name="Yang Z.L."/>
            <person name="Xu J."/>
            <person name="Martin F.M."/>
        </authorList>
    </citation>
    <scope>NUCLEOTIDE SEQUENCE</scope>
    <source>
        <strain evidence="1">ATCC 28755</strain>
    </source>
</reference>